<dbReference type="InterPro" id="IPR049899">
    <property type="entry name" value="Znf_C2HC_C3H"/>
</dbReference>
<evidence type="ECO:0000256" key="1">
    <source>
        <dbReference type="ARBA" id="ARBA00006895"/>
    </source>
</evidence>
<feature type="region of interest" description="Disordered" evidence="7">
    <location>
        <begin position="718"/>
        <end position="738"/>
    </location>
</feature>
<feature type="region of interest" description="Disordered" evidence="7">
    <location>
        <begin position="978"/>
        <end position="1060"/>
    </location>
</feature>
<dbReference type="PANTHER" id="PTHR21737:SF4">
    <property type="entry name" value="SPLICING FACTOR CACTIN"/>
    <property type="match status" value="1"/>
</dbReference>
<dbReference type="InterPro" id="IPR019134">
    <property type="entry name" value="Cactin_C"/>
</dbReference>
<dbReference type="GO" id="GO:0045292">
    <property type="term" value="P:mRNA cis splicing, via spliceosome"/>
    <property type="evidence" value="ECO:0007669"/>
    <property type="project" value="TreeGrafter"/>
</dbReference>
<feature type="region of interest" description="Disordered" evidence="7">
    <location>
        <begin position="915"/>
        <end position="943"/>
    </location>
</feature>
<comment type="similarity">
    <text evidence="1">Belongs to the CACTIN family.</text>
</comment>
<keyword evidence="2" id="KW-0479">Metal-binding</keyword>
<evidence type="ECO:0000256" key="4">
    <source>
        <dbReference type="ARBA" id="ARBA00022833"/>
    </source>
</evidence>
<gene>
    <name evidence="10" type="primary">LOC107217089</name>
</gene>
<dbReference type="InParanoid" id="A0A6J0B8H9"/>
<feature type="compositionally biased region" description="Basic and acidic residues" evidence="7">
    <location>
        <begin position="1"/>
        <end position="39"/>
    </location>
</feature>
<dbReference type="GO" id="GO:0005681">
    <property type="term" value="C:spliceosomal complex"/>
    <property type="evidence" value="ECO:0007669"/>
    <property type="project" value="TreeGrafter"/>
</dbReference>
<feature type="region of interest" description="Disordered" evidence="7">
    <location>
        <begin position="1"/>
        <end position="152"/>
    </location>
</feature>
<feature type="domain" description="C2HC/C3H-type" evidence="8">
    <location>
        <begin position="1266"/>
        <end position="1295"/>
    </location>
</feature>
<feature type="compositionally biased region" description="Polar residues" evidence="7">
    <location>
        <begin position="934"/>
        <end position="943"/>
    </location>
</feature>
<feature type="compositionally biased region" description="Acidic residues" evidence="7">
    <location>
        <begin position="475"/>
        <end position="485"/>
    </location>
</feature>
<feature type="domain" description="C2HC/C3H-type" evidence="8">
    <location>
        <begin position="1327"/>
        <end position="1356"/>
    </location>
</feature>
<accession>A0A6J0B8H9</accession>
<dbReference type="KEGG" id="nlo:107217089"/>
<protein>
    <recommendedName>
        <fullName evidence="5">Splicing factor Cactin</fullName>
    </recommendedName>
</protein>
<dbReference type="Gene3D" id="3.30.160.60">
    <property type="entry name" value="Classic Zinc Finger"/>
    <property type="match status" value="4"/>
</dbReference>
<evidence type="ECO:0000256" key="3">
    <source>
        <dbReference type="ARBA" id="ARBA00022771"/>
    </source>
</evidence>
<dbReference type="Pfam" id="PF09732">
    <property type="entry name" value="CactinC_cactus"/>
    <property type="match status" value="1"/>
</dbReference>
<dbReference type="FunCoup" id="A0A6J0B8H9">
    <property type="interactions" value="1896"/>
</dbReference>
<feature type="region of interest" description="Disordered" evidence="7">
    <location>
        <begin position="196"/>
        <end position="225"/>
    </location>
</feature>
<dbReference type="Proteomes" id="UP000829291">
    <property type="component" value="Chromosome 1"/>
</dbReference>
<evidence type="ECO:0000256" key="7">
    <source>
        <dbReference type="SAM" id="MobiDB-lite"/>
    </source>
</evidence>
<feature type="region of interest" description="Disordered" evidence="7">
    <location>
        <begin position="1075"/>
        <end position="1119"/>
    </location>
</feature>
<evidence type="ECO:0000313" key="9">
    <source>
        <dbReference type="Proteomes" id="UP000829291"/>
    </source>
</evidence>
<feature type="region of interest" description="Disordered" evidence="7">
    <location>
        <begin position="759"/>
        <end position="781"/>
    </location>
</feature>
<organism evidence="10">
    <name type="scientific">Neodiprion lecontei</name>
    <name type="common">Redheaded pine sawfly</name>
    <dbReference type="NCBI Taxonomy" id="441921"/>
    <lineage>
        <taxon>Eukaryota</taxon>
        <taxon>Metazoa</taxon>
        <taxon>Ecdysozoa</taxon>
        <taxon>Arthropoda</taxon>
        <taxon>Hexapoda</taxon>
        <taxon>Insecta</taxon>
        <taxon>Pterygota</taxon>
        <taxon>Neoptera</taxon>
        <taxon>Endopterygota</taxon>
        <taxon>Hymenoptera</taxon>
        <taxon>Tenthredinoidea</taxon>
        <taxon>Diprionidae</taxon>
        <taxon>Diprioninae</taxon>
        <taxon>Neodiprion</taxon>
    </lineage>
</organism>
<dbReference type="OrthoDB" id="265955at2759"/>
<keyword evidence="4" id="KW-0862">Zinc</keyword>
<dbReference type="PROSITE" id="PS52027">
    <property type="entry name" value="ZF_C2HC_C3H"/>
    <property type="match status" value="5"/>
</dbReference>
<feature type="region of interest" description="Disordered" evidence="7">
    <location>
        <begin position="1226"/>
        <end position="1265"/>
    </location>
</feature>
<evidence type="ECO:0000313" key="10">
    <source>
        <dbReference type="RefSeq" id="XP_015509948.2"/>
    </source>
</evidence>
<feature type="compositionally biased region" description="Polar residues" evidence="7">
    <location>
        <begin position="1104"/>
        <end position="1119"/>
    </location>
</feature>
<feature type="region of interest" description="Disordered" evidence="7">
    <location>
        <begin position="1173"/>
        <end position="1194"/>
    </location>
</feature>
<dbReference type="Pfam" id="PF13913">
    <property type="entry name" value="zf-C2HC_2"/>
    <property type="match status" value="5"/>
</dbReference>
<feature type="domain" description="C2HC/C3H-type" evidence="8">
    <location>
        <begin position="1399"/>
        <end position="1428"/>
    </location>
</feature>
<dbReference type="AlphaFoldDB" id="A0A6J0B8H9"/>
<dbReference type="GO" id="GO:0005737">
    <property type="term" value="C:cytoplasm"/>
    <property type="evidence" value="ECO:0007669"/>
    <property type="project" value="TreeGrafter"/>
</dbReference>
<keyword evidence="9" id="KW-1185">Reference proteome</keyword>
<name>A0A6J0B8H9_NEOLC</name>
<feature type="compositionally biased region" description="Low complexity" evidence="7">
    <location>
        <begin position="82"/>
        <end position="99"/>
    </location>
</feature>
<dbReference type="Pfam" id="PF10312">
    <property type="entry name" value="Cactin_mid"/>
    <property type="match status" value="1"/>
</dbReference>
<feature type="compositionally biased region" description="Low complexity" evidence="7">
    <location>
        <begin position="1311"/>
        <end position="1323"/>
    </location>
</feature>
<feature type="compositionally biased region" description="Basic and acidic residues" evidence="7">
    <location>
        <begin position="1093"/>
        <end position="1103"/>
    </location>
</feature>
<dbReference type="PANTHER" id="PTHR21737">
    <property type="entry name" value="POLYGLUTAMINE BINDING PROTEIN 1/MARVEL MEMBRANE-ASSOCIATING DOMAIN CONTAINING 3"/>
    <property type="match status" value="1"/>
</dbReference>
<feature type="compositionally biased region" description="Basic residues" evidence="7">
    <location>
        <begin position="134"/>
        <end position="149"/>
    </location>
</feature>
<evidence type="ECO:0000256" key="6">
    <source>
        <dbReference type="PROSITE-ProRule" id="PRU01371"/>
    </source>
</evidence>
<sequence length="1442" mass="165202">MDRNNHHDSKSSDRSRKRSVERFRRNEYTSDGERSSRKESKSRHKSVKKDDASKKKSKKKKRSESPKRKKSSKHKNRKRTPSSSSSDSSDASTSSADSTKLLEKLQKQRQKQDEERRNQKEMLKATETPEEKRLRRLRKKEAKERKRKERMGWDNDYLHYTNTDNPFGDGNLLSTFVWSKKLEKEGLIGVSREELETRNRHKQEENKRELEKVKKRRQERELERQQREEEMALLQRGKEAAQLEQWARQEDQFHLEQARLRSRIRIQDGRAKPIDLLAKYISAEEEVDAVEMHEPYTYLRGLQIKDLEDLIEDIKVYKELERGKNLDYWNDITVIVEDELHKLRKMDRSEYEAAVGRREGIHASVAKDVTAVFKGKTATQLEALQLQIESKIIGKPEGVDIGYWESLLSQLKAHMARARLRDRHQENLRKKLEVLKAEQGVVKTESEAGDSVAPSEHSIKQDEQPSTSVTAAAENSDESESEAEAENQSAADDMLSESFNDYESGGYSPKYMTQSQLEPGTLITLEEEDSQRLEYARSQVLNTGRKVQNVISAEEQAMHREARKNMGADEAQFSVESSLEAQIYLWSDKYRPRKPRYFNRVHTGFEWNKYNQTHYDMDNPPPKIVQGYKFNIFYPDLIDKNTTPEYFLTPCTDNKDFANLRFHAGPPYEDIAFKIVNREWEYSYKRGFAANFTTTYSSCGSTSRDTVTEDEKFTAKFVTTNSRNEKRSSPSTQRENLRNARDFLIRGLNAGSTAKLEPADFNSGSVTRGKNSETSICSENGNLGYLPHGEKMRWKNRNKESEFISEKTFLVTKDDLHVFDGYSGNEASTRPAPRSKLKSTGSNANTWPPKLKKSSSTGSSSSLERPKTANLDEPSFLDPRLIDKLDMSMLSKELLCDSMTHIQLMHAGVGVERRRQSLNVNPSGSRREYRSDRSSVATPSNSGIISLVRQKRRSFEPLTDSEACDGRDTSLIDAMKKRSQLANGKRISADDNNNRRSAAPGNIAPKIPALPISKRKSSKTSIKSDVELFTGPTRTAPEPCKTCGRSDQPERFHSHPTKPAIATVKVRDGNANHKAKVNAVPKSVQKPVALNFRSEKRKGETTKNSRQSSQEQKDSQGNVSLPLQSTTAAAHLSPKRGPRSVTCYICSREFGTASFPIHEPKCLEKWERENNALPPWQRRSGPPKRPQTQPGHQDWNKVAWEQSQAQLLPCSRCGRTFLPDRLPVHEKSCKVQKKQSPTQKDEPEERIRQDRQPAGPQGGSLPRESPMVYCHICGRSFGTRSIKIHEPQCLKRWQVENEGRPPPQRKKEKTPTNSSSSSPDTLTSQKKTVTCYICGRDFGSTSIAIHEPQCLRKWNIENDKLPPSQRREQPEKPDIVFTSEGDCDFIATFHRIWENHLNSLKPCRTCGRTFRNDALLKHEPHCNGSYYKKRIRRSVGVKTRRK</sequence>
<dbReference type="RefSeq" id="XP_015509948.2">
    <property type="nucleotide sequence ID" value="XM_015654462.2"/>
</dbReference>
<evidence type="ECO:0000259" key="8">
    <source>
        <dbReference type="PROSITE" id="PS52027"/>
    </source>
</evidence>
<dbReference type="GeneID" id="107217089"/>
<feature type="compositionally biased region" description="Polar residues" evidence="7">
    <location>
        <begin position="762"/>
        <end position="781"/>
    </location>
</feature>
<feature type="domain" description="C2HC/C3H-type" evidence="8">
    <location>
        <begin position="1206"/>
        <end position="1235"/>
    </location>
</feature>
<feature type="region of interest" description="Disordered" evidence="7">
    <location>
        <begin position="1293"/>
        <end position="1323"/>
    </location>
</feature>
<reference evidence="10" key="1">
    <citation type="submission" date="2025-08" db="UniProtKB">
        <authorList>
            <consortium name="RefSeq"/>
        </authorList>
    </citation>
    <scope>IDENTIFICATION</scope>
    <source>
        <tissue evidence="10">Thorax and Abdomen</tissue>
    </source>
</reference>
<feature type="region of interest" description="Disordered" evidence="7">
    <location>
        <begin position="824"/>
        <end position="875"/>
    </location>
</feature>
<feature type="compositionally biased region" description="Basic and acidic residues" evidence="7">
    <location>
        <begin position="100"/>
        <end position="133"/>
    </location>
</feature>
<proteinExistence type="inferred from homology"/>
<feature type="region of interest" description="Disordered" evidence="7">
    <location>
        <begin position="441"/>
        <end position="491"/>
    </location>
</feature>
<dbReference type="InterPro" id="IPR018816">
    <property type="entry name" value="Cactin_central"/>
</dbReference>
<keyword evidence="3 6" id="KW-0863">Zinc-finger</keyword>
<feature type="domain" description="C2HC/C3H-type" evidence="8">
    <location>
        <begin position="1139"/>
        <end position="1168"/>
    </location>
</feature>
<feature type="compositionally biased region" description="Basic residues" evidence="7">
    <location>
        <begin position="55"/>
        <end position="80"/>
    </location>
</feature>
<evidence type="ECO:0000256" key="2">
    <source>
        <dbReference type="ARBA" id="ARBA00022723"/>
    </source>
</evidence>
<feature type="compositionally biased region" description="Basic and acidic residues" evidence="7">
    <location>
        <begin position="1239"/>
        <end position="1251"/>
    </location>
</feature>
<dbReference type="SMART" id="SM01050">
    <property type="entry name" value="CactinC_cactus"/>
    <property type="match status" value="1"/>
</dbReference>
<evidence type="ECO:0000256" key="5">
    <source>
        <dbReference type="ARBA" id="ARBA00034534"/>
    </source>
</evidence>